<feature type="transmembrane region" description="Helical" evidence="6">
    <location>
        <begin position="177"/>
        <end position="196"/>
    </location>
</feature>
<comment type="caution">
    <text evidence="8">The sequence shown here is derived from an EMBL/GenBank/DDBJ whole genome shotgun (WGS) entry which is preliminary data.</text>
</comment>
<evidence type="ECO:0000256" key="5">
    <source>
        <dbReference type="ARBA" id="ARBA00023136"/>
    </source>
</evidence>
<evidence type="ECO:0000256" key="4">
    <source>
        <dbReference type="ARBA" id="ARBA00022989"/>
    </source>
</evidence>
<evidence type="ECO:0000256" key="6">
    <source>
        <dbReference type="SAM" id="Phobius"/>
    </source>
</evidence>
<evidence type="ECO:0000256" key="1">
    <source>
        <dbReference type="ARBA" id="ARBA00004651"/>
    </source>
</evidence>
<feature type="transmembrane region" description="Helical" evidence="6">
    <location>
        <begin position="153"/>
        <end position="171"/>
    </location>
</feature>
<dbReference type="AlphaFoldDB" id="A0A3A1P371"/>
<organism evidence="8 9">
    <name type="scientific">Aurantiacibacter xanthus</name>
    <dbReference type="NCBI Taxonomy" id="1784712"/>
    <lineage>
        <taxon>Bacteria</taxon>
        <taxon>Pseudomonadati</taxon>
        <taxon>Pseudomonadota</taxon>
        <taxon>Alphaproteobacteria</taxon>
        <taxon>Sphingomonadales</taxon>
        <taxon>Erythrobacteraceae</taxon>
        <taxon>Aurantiacibacter</taxon>
    </lineage>
</organism>
<evidence type="ECO:0000256" key="2">
    <source>
        <dbReference type="ARBA" id="ARBA00022475"/>
    </source>
</evidence>
<dbReference type="InterPro" id="IPR011701">
    <property type="entry name" value="MFS"/>
</dbReference>
<dbReference type="InterPro" id="IPR036259">
    <property type="entry name" value="MFS_trans_sf"/>
</dbReference>
<evidence type="ECO:0000259" key="7">
    <source>
        <dbReference type="PROSITE" id="PS50850"/>
    </source>
</evidence>
<feature type="transmembrane region" description="Helical" evidence="6">
    <location>
        <begin position="12"/>
        <end position="31"/>
    </location>
</feature>
<dbReference type="RefSeq" id="WP_119593511.1">
    <property type="nucleotide sequence ID" value="NZ_QXFM01000114.1"/>
</dbReference>
<feature type="transmembrane region" description="Helical" evidence="6">
    <location>
        <begin position="289"/>
        <end position="307"/>
    </location>
</feature>
<name>A0A3A1P371_9SPHN</name>
<feature type="domain" description="Major facilitator superfamily (MFS) profile" evidence="7">
    <location>
        <begin position="18"/>
        <end position="403"/>
    </location>
</feature>
<reference evidence="8 9" key="1">
    <citation type="submission" date="2018-08" db="EMBL/GenBank/DDBJ databases">
        <title>Erythrobacter zhengii sp.nov., a bacterium isolated from deep-sea sediment.</title>
        <authorList>
            <person name="Fang C."/>
            <person name="Wu Y.-H."/>
            <person name="Sun C."/>
            <person name="Wang H."/>
            <person name="Cheng H."/>
            <person name="Meng F.-X."/>
            <person name="Wang C.-S."/>
            <person name="Xu X.-W."/>
        </authorList>
    </citation>
    <scope>NUCLEOTIDE SEQUENCE [LARGE SCALE GENOMIC DNA]</scope>
    <source>
        <strain evidence="8 9">CCTCC AB 2015396</strain>
    </source>
</reference>
<dbReference type="SUPFAM" id="SSF103473">
    <property type="entry name" value="MFS general substrate transporter"/>
    <property type="match status" value="1"/>
</dbReference>
<feature type="transmembrane region" description="Helical" evidence="6">
    <location>
        <begin position="114"/>
        <end position="132"/>
    </location>
</feature>
<proteinExistence type="predicted"/>
<sequence>MGANDAAGSASRRYQILLVSLLCLNFGILFFDRNALNFLMPFIQPELGLSYTEVGLLGSALSLTWALAAIFVGWLSDKTGKRKILILVSTLIFSVCSVVSGLATGFLMLLGARLLMGLSEGGVMPISHAMVAHEVEPKHRGMAMGVTQNLGSSILGSSVAPLVLVPIALAYGWRNAFFIAAIPGLISALLIWLFVIERKLPPRPVSAPGSKPPLLEVASERNVIVCALLAILLVAYLVVTWAFMPLVLVQLRGYSESDAAWLMAVLGIASAVCGFLVPALSDRLGRRPVMVGFTLSGVILPLGALLFDGAFVAMAVIFFAGWAFNGIFPMFMATVPAESVDPARAATAMGIVMGVGEVLGGVLAPTIAGSLSDAYGLQAVCWLLVALALGGTLVALALRETAPGVLARRSALSPA</sequence>
<keyword evidence="4 6" id="KW-1133">Transmembrane helix</keyword>
<feature type="transmembrane region" description="Helical" evidence="6">
    <location>
        <begin position="313"/>
        <end position="333"/>
    </location>
</feature>
<dbReference type="EMBL" id="QXFM01000114">
    <property type="protein sequence ID" value="RIV83000.1"/>
    <property type="molecule type" value="Genomic_DNA"/>
</dbReference>
<feature type="transmembrane region" description="Helical" evidence="6">
    <location>
        <begin position="259"/>
        <end position="277"/>
    </location>
</feature>
<dbReference type="Pfam" id="PF07690">
    <property type="entry name" value="MFS_1"/>
    <property type="match status" value="1"/>
</dbReference>
<dbReference type="PANTHER" id="PTHR43124">
    <property type="entry name" value="PURINE EFFLUX PUMP PBUE"/>
    <property type="match status" value="1"/>
</dbReference>
<evidence type="ECO:0000256" key="3">
    <source>
        <dbReference type="ARBA" id="ARBA00022692"/>
    </source>
</evidence>
<dbReference type="InterPro" id="IPR020846">
    <property type="entry name" value="MFS_dom"/>
</dbReference>
<evidence type="ECO:0000313" key="8">
    <source>
        <dbReference type="EMBL" id="RIV83000.1"/>
    </source>
</evidence>
<keyword evidence="9" id="KW-1185">Reference proteome</keyword>
<dbReference type="Proteomes" id="UP000265366">
    <property type="component" value="Unassembled WGS sequence"/>
</dbReference>
<keyword evidence="3 6" id="KW-0812">Transmembrane</keyword>
<evidence type="ECO:0000313" key="9">
    <source>
        <dbReference type="Proteomes" id="UP000265366"/>
    </source>
</evidence>
<accession>A0A3A1P371</accession>
<gene>
    <name evidence="8" type="ORF">D2V17_14475</name>
</gene>
<keyword evidence="5 6" id="KW-0472">Membrane</keyword>
<dbReference type="PANTHER" id="PTHR43124:SF3">
    <property type="entry name" value="CHLORAMPHENICOL EFFLUX PUMP RV0191"/>
    <property type="match status" value="1"/>
</dbReference>
<dbReference type="Gene3D" id="1.20.1250.20">
    <property type="entry name" value="MFS general substrate transporter like domains"/>
    <property type="match status" value="2"/>
</dbReference>
<comment type="subcellular location">
    <subcellularLocation>
        <location evidence="1">Cell membrane</location>
        <topology evidence="1">Multi-pass membrane protein</topology>
    </subcellularLocation>
</comment>
<feature type="transmembrane region" description="Helical" evidence="6">
    <location>
        <begin position="223"/>
        <end position="247"/>
    </location>
</feature>
<feature type="transmembrane region" description="Helical" evidence="6">
    <location>
        <begin position="51"/>
        <end position="72"/>
    </location>
</feature>
<keyword evidence="2" id="KW-1003">Cell membrane</keyword>
<feature type="transmembrane region" description="Helical" evidence="6">
    <location>
        <begin position="345"/>
        <end position="368"/>
    </location>
</feature>
<dbReference type="PROSITE" id="PS50850">
    <property type="entry name" value="MFS"/>
    <property type="match status" value="1"/>
</dbReference>
<dbReference type="GO" id="GO:0022857">
    <property type="term" value="F:transmembrane transporter activity"/>
    <property type="evidence" value="ECO:0007669"/>
    <property type="project" value="InterPro"/>
</dbReference>
<feature type="transmembrane region" description="Helical" evidence="6">
    <location>
        <begin position="84"/>
        <end position="108"/>
    </location>
</feature>
<protein>
    <submittedName>
        <fullName evidence="8">MFS transporter</fullName>
    </submittedName>
</protein>
<dbReference type="OrthoDB" id="9807274at2"/>
<dbReference type="InterPro" id="IPR050189">
    <property type="entry name" value="MFS_Efflux_Transporters"/>
</dbReference>
<dbReference type="GO" id="GO:0005886">
    <property type="term" value="C:plasma membrane"/>
    <property type="evidence" value="ECO:0007669"/>
    <property type="project" value="UniProtKB-SubCell"/>
</dbReference>
<feature type="transmembrane region" description="Helical" evidence="6">
    <location>
        <begin position="374"/>
        <end position="398"/>
    </location>
</feature>